<gene>
    <name evidence="1" type="ORF">DW084_09890</name>
</gene>
<proteinExistence type="predicted"/>
<evidence type="ECO:0000313" key="2">
    <source>
        <dbReference type="Proteomes" id="UP000286288"/>
    </source>
</evidence>
<dbReference type="AlphaFoldDB" id="A0A415ESL5"/>
<dbReference type="EMBL" id="QRMZ01000011">
    <property type="protein sequence ID" value="RHK06287.1"/>
    <property type="molecule type" value="Genomic_DNA"/>
</dbReference>
<name>A0A415ESL5_ENTCA</name>
<accession>A0A415ESL5</accession>
<reference evidence="1 2" key="1">
    <citation type="submission" date="2018-08" db="EMBL/GenBank/DDBJ databases">
        <title>A genome reference for cultivated species of the human gut microbiota.</title>
        <authorList>
            <person name="Zou Y."/>
            <person name="Xue W."/>
            <person name="Luo G."/>
        </authorList>
    </citation>
    <scope>NUCLEOTIDE SEQUENCE [LARGE SCALE GENOMIC DNA]</scope>
    <source>
        <strain evidence="1 2">AF48-16</strain>
    </source>
</reference>
<evidence type="ECO:0000313" key="1">
    <source>
        <dbReference type="EMBL" id="RHK06287.1"/>
    </source>
</evidence>
<comment type="caution">
    <text evidence="1">The sequence shown here is derived from an EMBL/GenBank/DDBJ whole genome shotgun (WGS) entry which is preliminary data.</text>
</comment>
<organism evidence="1 2">
    <name type="scientific">Enterococcus casseliflavus</name>
    <name type="common">Enterococcus flavescens</name>
    <dbReference type="NCBI Taxonomy" id="37734"/>
    <lineage>
        <taxon>Bacteria</taxon>
        <taxon>Bacillati</taxon>
        <taxon>Bacillota</taxon>
        <taxon>Bacilli</taxon>
        <taxon>Lactobacillales</taxon>
        <taxon>Enterococcaceae</taxon>
        <taxon>Enterococcus</taxon>
    </lineage>
</organism>
<dbReference type="Proteomes" id="UP000286288">
    <property type="component" value="Unassembled WGS sequence"/>
</dbReference>
<sequence length="70" mass="7915">MFHSSCRGSLLICVGSAGDRLLEIYPFKKISFGFSLILKQIGSCYNHLPQAILLFLKKRIVLEGRRQDGM</sequence>
<protein>
    <submittedName>
        <fullName evidence="1">Uncharacterized protein</fullName>
    </submittedName>
</protein>